<reference evidence="2" key="1">
    <citation type="submission" date="2021-02" db="EMBL/GenBank/DDBJ databases">
        <authorList>
            <person name="Nowell W R."/>
        </authorList>
    </citation>
    <scope>NUCLEOTIDE SEQUENCE</scope>
</reference>
<feature type="compositionally biased region" description="Polar residues" evidence="1">
    <location>
        <begin position="296"/>
        <end position="307"/>
    </location>
</feature>
<organism evidence="2 3">
    <name type="scientific">Adineta steineri</name>
    <dbReference type="NCBI Taxonomy" id="433720"/>
    <lineage>
        <taxon>Eukaryota</taxon>
        <taxon>Metazoa</taxon>
        <taxon>Spiralia</taxon>
        <taxon>Gnathifera</taxon>
        <taxon>Rotifera</taxon>
        <taxon>Eurotatoria</taxon>
        <taxon>Bdelloidea</taxon>
        <taxon>Adinetida</taxon>
        <taxon>Adinetidae</taxon>
        <taxon>Adineta</taxon>
    </lineage>
</organism>
<dbReference type="Proteomes" id="UP000663881">
    <property type="component" value="Unassembled WGS sequence"/>
</dbReference>
<feature type="region of interest" description="Disordered" evidence="1">
    <location>
        <begin position="289"/>
        <end position="361"/>
    </location>
</feature>
<gene>
    <name evidence="2" type="ORF">OKA104_LOCUS45485</name>
</gene>
<feature type="non-terminal residue" evidence="2">
    <location>
        <position position="384"/>
    </location>
</feature>
<name>A0A820H447_9BILA</name>
<feature type="compositionally biased region" description="Basic and acidic residues" evidence="1">
    <location>
        <begin position="330"/>
        <end position="345"/>
    </location>
</feature>
<dbReference type="AlphaFoldDB" id="A0A820H447"/>
<evidence type="ECO:0000256" key="1">
    <source>
        <dbReference type="SAM" id="MobiDB-lite"/>
    </source>
</evidence>
<protein>
    <submittedName>
        <fullName evidence="2">Uncharacterized protein</fullName>
    </submittedName>
</protein>
<feature type="compositionally biased region" description="Low complexity" evidence="1">
    <location>
        <begin position="29"/>
        <end position="51"/>
    </location>
</feature>
<evidence type="ECO:0000313" key="3">
    <source>
        <dbReference type="Proteomes" id="UP000663881"/>
    </source>
</evidence>
<proteinExistence type="predicted"/>
<dbReference type="EMBL" id="CAJOAY010015171">
    <property type="protein sequence ID" value="CAF4286775.1"/>
    <property type="molecule type" value="Genomic_DNA"/>
</dbReference>
<sequence length="384" mass="42849">NPSIYQSQSQSQSSYDSIYKPIPPYSMQSYPPSNISTSSLSSSSLGSSYTSTKPFETTPLSTYSNINQSYTNERIISPTPKFERPFESTPVSTYSNINQNYTNERIISPTPKFEKPIDRPETLQFQHDEDIRSSNITKLSPLYTPSPDTPTIREEHKVISEPLKQTEDLSTISSAPIQILENTLNKYDSLINQISDILASVSPLSSTVSSMSPGKSVLDYEVSSDGSPILKHKNIESQLPQQSTTVLDQSSNISRITPSHLIHDHSQDNIITARSDINSSSDTQTLLDATKEETKLSSPNETQVSSTMEDENTESIVPSLDNDQFQLRSQQEKEEMKQSISDKHQTSSLITQDIEQAAPYTTEEEIKSLSLDEYQTVPIAEQVE</sequence>
<feature type="non-terminal residue" evidence="2">
    <location>
        <position position="1"/>
    </location>
</feature>
<accession>A0A820H447</accession>
<evidence type="ECO:0000313" key="2">
    <source>
        <dbReference type="EMBL" id="CAF4286775.1"/>
    </source>
</evidence>
<feature type="region of interest" description="Disordered" evidence="1">
    <location>
        <begin position="1"/>
        <end position="60"/>
    </location>
</feature>
<feature type="compositionally biased region" description="Low complexity" evidence="1">
    <location>
        <begin position="1"/>
        <end position="19"/>
    </location>
</feature>
<comment type="caution">
    <text evidence="2">The sequence shown here is derived from an EMBL/GenBank/DDBJ whole genome shotgun (WGS) entry which is preliminary data.</text>
</comment>